<dbReference type="InterPro" id="IPR002033">
    <property type="entry name" value="TatC"/>
</dbReference>
<evidence type="ECO:0000256" key="5">
    <source>
        <dbReference type="ARBA" id="ARBA00023010"/>
    </source>
</evidence>
<dbReference type="Pfam" id="PF00902">
    <property type="entry name" value="TatC"/>
    <property type="match status" value="1"/>
</dbReference>
<keyword evidence="10" id="KW-1185">Reference proteome</keyword>
<evidence type="ECO:0000256" key="3">
    <source>
        <dbReference type="ARBA" id="ARBA00022927"/>
    </source>
</evidence>
<feature type="transmembrane region" description="Helical" evidence="7">
    <location>
        <begin position="220"/>
        <end position="238"/>
    </location>
</feature>
<sequence>MSDTQGITRRTGGRQKRPRDDEGRMPLTDHLRELRNRLAIALLALFVGVVLGFVVHNWVYSQLTHGICNINTLHGVGQPTKGCPNGVLVADGPLAGLSLSFDISLMLGVILSSPVWSYQLWAFIAPGLYKKERKYGLSFVATAVPLFLAGAWIAWWVFPKAMKILLSLVPGGMSQMIQGEAFLTFLIRMILVFGLSFEIPLLLVGLNFAGILSAAKLRSWWRGIVFGIFVFSAVATPTGDPLTMMVLGVPICVLFVLALAVTTLHDRARARRKAVEDPDSLLDDNVASSLDLTPSDVRAETVSAEEFAHAEPMVYHPDEEEASVPAARGERMDDIT</sequence>
<feature type="transmembrane region" description="Helical" evidence="7">
    <location>
        <begin position="185"/>
        <end position="208"/>
    </location>
</feature>
<dbReference type="Proteomes" id="UP001592528">
    <property type="component" value="Unassembled WGS sequence"/>
</dbReference>
<comment type="subcellular location">
    <subcellularLocation>
        <location evidence="7">Cell membrane</location>
        <topology evidence="7">Multi-pass membrane protein</topology>
    </subcellularLocation>
    <subcellularLocation>
        <location evidence="1">Membrane</location>
        <topology evidence="1">Multi-pass membrane protein</topology>
    </subcellularLocation>
</comment>
<keyword evidence="3 7" id="KW-0653">Protein transport</keyword>
<feature type="transmembrane region" description="Helical" evidence="7">
    <location>
        <begin position="244"/>
        <end position="264"/>
    </location>
</feature>
<evidence type="ECO:0000256" key="1">
    <source>
        <dbReference type="ARBA" id="ARBA00004141"/>
    </source>
</evidence>
<feature type="region of interest" description="Disordered" evidence="8">
    <location>
        <begin position="1"/>
        <end position="25"/>
    </location>
</feature>
<keyword evidence="7" id="KW-0813">Transport</keyword>
<evidence type="ECO:0000313" key="10">
    <source>
        <dbReference type="Proteomes" id="UP001592528"/>
    </source>
</evidence>
<organism evidence="9 10">
    <name type="scientific">Streptacidiphilus cavernicola</name>
    <dbReference type="NCBI Taxonomy" id="3342716"/>
    <lineage>
        <taxon>Bacteria</taxon>
        <taxon>Bacillati</taxon>
        <taxon>Actinomycetota</taxon>
        <taxon>Actinomycetes</taxon>
        <taxon>Kitasatosporales</taxon>
        <taxon>Streptomycetaceae</taxon>
        <taxon>Streptacidiphilus</taxon>
    </lineage>
</organism>
<keyword evidence="2 7" id="KW-0812">Transmembrane</keyword>
<keyword evidence="7" id="KW-1003">Cell membrane</keyword>
<feature type="transmembrane region" description="Helical" evidence="7">
    <location>
        <begin position="38"/>
        <end position="59"/>
    </location>
</feature>
<dbReference type="HAMAP" id="MF_00902">
    <property type="entry name" value="TatC"/>
    <property type="match status" value="1"/>
</dbReference>
<comment type="similarity">
    <text evidence="7">Belongs to the TatC family.</text>
</comment>
<proteinExistence type="inferred from homology"/>
<feature type="transmembrane region" description="Helical" evidence="7">
    <location>
        <begin position="103"/>
        <end position="124"/>
    </location>
</feature>
<feature type="transmembrane region" description="Helical" evidence="7">
    <location>
        <begin position="136"/>
        <end position="158"/>
    </location>
</feature>
<accession>A0ABV6UY87</accession>
<dbReference type="PRINTS" id="PR01840">
    <property type="entry name" value="TATCFAMILY"/>
</dbReference>
<evidence type="ECO:0000256" key="6">
    <source>
        <dbReference type="ARBA" id="ARBA00023136"/>
    </source>
</evidence>
<reference evidence="9 10" key="1">
    <citation type="submission" date="2024-09" db="EMBL/GenBank/DDBJ databases">
        <authorList>
            <person name="Lee S.D."/>
        </authorList>
    </citation>
    <scope>NUCLEOTIDE SEQUENCE [LARGE SCALE GENOMIC DNA]</scope>
    <source>
        <strain evidence="9 10">N1-5</strain>
    </source>
</reference>
<dbReference type="EMBL" id="JBHEZZ010000029">
    <property type="protein sequence ID" value="MFC1406427.1"/>
    <property type="molecule type" value="Genomic_DNA"/>
</dbReference>
<dbReference type="NCBIfam" id="TIGR00945">
    <property type="entry name" value="tatC"/>
    <property type="match status" value="1"/>
</dbReference>
<dbReference type="RefSeq" id="WP_157623968.1">
    <property type="nucleotide sequence ID" value="NZ_JBHEZZ010000029.1"/>
</dbReference>
<evidence type="ECO:0000256" key="4">
    <source>
        <dbReference type="ARBA" id="ARBA00022989"/>
    </source>
</evidence>
<evidence type="ECO:0000256" key="8">
    <source>
        <dbReference type="SAM" id="MobiDB-lite"/>
    </source>
</evidence>
<evidence type="ECO:0000313" key="9">
    <source>
        <dbReference type="EMBL" id="MFC1406427.1"/>
    </source>
</evidence>
<gene>
    <name evidence="7 9" type="primary">tatC</name>
    <name evidence="9" type="ORF">ACEZDJ_34535</name>
</gene>
<comment type="function">
    <text evidence="7">Part of the twin-arginine translocation (Tat) system that transports large folded proteins containing a characteristic twin-arginine motif in their signal peptide across membranes. Together with TatB, TatC is part of a receptor directly interacting with Tat signal peptides.</text>
</comment>
<name>A0ABV6UY87_9ACTN</name>
<keyword evidence="4 7" id="KW-1133">Transmembrane helix</keyword>
<keyword evidence="5 7" id="KW-0811">Translocation</keyword>
<comment type="subunit">
    <text evidence="7">The Tat system comprises two distinct complexes: a TatABC complex, containing multiple copies of TatA, TatB and TatC subunits, and a separate TatA complex, containing only TatA subunits. Substrates initially bind to the TatABC complex, which probably triggers association of the separate TatA complex to form the active translocon.</text>
</comment>
<evidence type="ECO:0000256" key="2">
    <source>
        <dbReference type="ARBA" id="ARBA00022692"/>
    </source>
</evidence>
<dbReference type="PANTHER" id="PTHR30371">
    <property type="entry name" value="SEC-INDEPENDENT PROTEIN TRANSLOCASE PROTEIN TATC"/>
    <property type="match status" value="1"/>
</dbReference>
<evidence type="ECO:0000256" key="7">
    <source>
        <dbReference type="HAMAP-Rule" id="MF_00902"/>
    </source>
</evidence>
<keyword evidence="6 7" id="KW-0472">Membrane</keyword>
<dbReference type="PANTHER" id="PTHR30371:SF0">
    <property type="entry name" value="SEC-INDEPENDENT PROTEIN TRANSLOCASE PROTEIN TATC, CHLOROPLASTIC-RELATED"/>
    <property type="match status" value="1"/>
</dbReference>
<comment type="caution">
    <text evidence="9">The sequence shown here is derived from an EMBL/GenBank/DDBJ whole genome shotgun (WGS) entry which is preliminary data.</text>
</comment>
<protein>
    <recommendedName>
        <fullName evidence="7">Sec-independent protein translocase protein TatC</fullName>
    </recommendedName>
</protein>
<feature type="region of interest" description="Disordered" evidence="8">
    <location>
        <begin position="308"/>
        <end position="336"/>
    </location>
</feature>